<evidence type="ECO:0000313" key="5">
    <source>
        <dbReference type="EMBL" id="QNL99082.1"/>
    </source>
</evidence>
<dbReference type="PANTHER" id="PTHR33705">
    <property type="entry name" value="PHOSPHOCARRIER PROTEIN HPR"/>
    <property type="match status" value="1"/>
</dbReference>
<dbReference type="PROSITE" id="PS51350">
    <property type="entry name" value="PTS_HPR_DOM"/>
    <property type="match status" value="1"/>
</dbReference>
<comment type="subcellular location">
    <subcellularLocation>
        <location evidence="1">Cytoplasm</location>
    </subcellularLocation>
</comment>
<evidence type="ECO:0000256" key="1">
    <source>
        <dbReference type="ARBA" id="ARBA00004496"/>
    </source>
</evidence>
<keyword evidence="6" id="KW-1185">Reference proteome</keyword>
<dbReference type="PRINTS" id="PR00107">
    <property type="entry name" value="PHOSPHOCPHPR"/>
</dbReference>
<dbReference type="AlphaFoldDB" id="A0A7G9FKK1"/>
<dbReference type="InterPro" id="IPR000032">
    <property type="entry name" value="HPr-like"/>
</dbReference>
<evidence type="ECO:0000256" key="3">
    <source>
        <dbReference type="ARBA" id="ARBA00022683"/>
    </source>
</evidence>
<name>A0A7G9FKK1_9FIRM</name>
<proteinExistence type="predicted"/>
<dbReference type="EMBL" id="CP060632">
    <property type="protein sequence ID" value="QNL99082.1"/>
    <property type="molecule type" value="Genomic_DNA"/>
</dbReference>
<dbReference type="NCBIfam" id="TIGR01003">
    <property type="entry name" value="PTS_HPr_family"/>
    <property type="match status" value="1"/>
</dbReference>
<dbReference type="Pfam" id="PF00381">
    <property type="entry name" value="PTS-HPr"/>
    <property type="match status" value="1"/>
</dbReference>
<evidence type="ECO:0000313" key="6">
    <source>
        <dbReference type="Proteomes" id="UP000515819"/>
    </source>
</evidence>
<dbReference type="Proteomes" id="UP000515819">
    <property type="component" value="Chromosome"/>
</dbReference>
<evidence type="ECO:0000256" key="2">
    <source>
        <dbReference type="ARBA" id="ARBA00022490"/>
    </source>
</evidence>
<keyword evidence="2" id="KW-0963">Cytoplasm</keyword>
<dbReference type="CDD" id="cd00367">
    <property type="entry name" value="PTS-HPr_like"/>
    <property type="match status" value="1"/>
</dbReference>
<accession>A0A7G9FKK1</accession>
<dbReference type="InterPro" id="IPR050399">
    <property type="entry name" value="HPr"/>
</dbReference>
<protein>
    <submittedName>
        <fullName evidence="5">HPr family phosphocarrier protein</fullName>
    </submittedName>
</protein>
<dbReference type="SUPFAM" id="SSF55594">
    <property type="entry name" value="HPr-like"/>
    <property type="match status" value="1"/>
</dbReference>
<organism evidence="5 6">
    <name type="scientific">Wujia chipingensis</name>
    <dbReference type="NCBI Taxonomy" id="2763670"/>
    <lineage>
        <taxon>Bacteria</taxon>
        <taxon>Bacillati</taxon>
        <taxon>Bacillota</taxon>
        <taxon>Clostridia</taxon>
        <taxon>Lachnospirales</taxon>
        <taxon>Lachnospiraceae</taxon>
        <taxon>Wujia</taxon>
    </lineage>
</organism>
<evidence type="ECO:0000259" key="4">
    <source>
        <dbReference type="PROSITE" id="PS51350"/>
    </source>
</evidence>
<dbReference type="Gene3D" id="3.30.1340.10">
    <property type="entry name" value="HPr-like"/>
    <property type="match status" value="1"/>
</dbReference>
<dbReference type="RefSeq" id="WP_021986373.1">
    <property type="nucleotide sequence ID" value="NZ_CP060632.1"/>
</dbReference>
<sequence>MREFSYVITDAQGIHARPAGQLVKLAAAYPCKVTIAKDGRSVDAKRIMGVMSLGAKQGQEVILQADGEQEDEAIAALSAFMNENL</sequence>
<dbReference type="KEGG" id="wcp:H9Q76_10080"/>
<dbReference type="PANTHER" id="PTHR33705:SF2">
    <property type="entry name" value="PHOSPHOCARRIER PROTEIN NPR"/>
    <property type="match status" value="1"/>
</dbReference>
<dbReference type="GO" id="GO:0009401">
    <property type="term" value="P:phosphoenolpyruvate-dependent sugar phosphotransferase system"/>
    <property type="evidence" value="ECO:0007669"/>
    <property type="project" value="UniProtKB-KW"/>
</dbReference>
<dbReference type="InterPro" id="IPR035895">
    <property type="entry name" value="HPr-like_sf"/>
</dbReference>
<reference evidence="5 6" key="1">
    <citation type="submission" date="2020-08" db="EMBL/GenBank/DDBJ databases">
        <authorList>
            <person name="Liu C."/>
            <person name="Sun Q."/>
        </authorList>
    </citation>
    <scope>NUCLEOTIDE SEQUENCE [LARGE SCALE GENOMIC DNA]</scope>
    <source>
        <strain evidence="5 6">NSJ-4</strain>
    </source>
</reference>
<feature type="domain" description="HPr" evidence="4">
    <location>
        <begin position="1"/>
        <end position="85"/>
    </location>
</feature>
<dbReference type="GO" id="GO:0005737">
    <property type="term" value="C:cytoplasm"/>
    <property type="evidence" value="ECO:0007669"/>
    <property type="project" value="UniProtKB-SubCell"/>
</dbReference>
<gene>
    <name evidence="5" type="ORF">H9Q76_10080</name>
</gene>
<keyword evidence="3" id="KW-0598">Phosphotransferase system</keyword>